<keyword evidence="2" id="KW-1185">Reference proteome</keyword>
<dbReference type="OrthoDB" id="10627501at2759"/>
<protein>
    <submittedName>
        <fullName evidence="1">Uncharacterized protein</fullName>
    </submittedName>
</protein>
<dbReference type="Proteomes" id="UP001152795">
    <property type="component" value="Unassembled WGS sequence"/>
</dbReference>
<reference evidence="1" key="1">
    <citation type="submission" date="2020-04" db="EMBL/GenBank/DDBJ databases">
        <authorList>
            <person name="Alioto T."/>
            <person name="Alioto T."/>
            <person name="Gomez Garrido J."/>
        </authorList>
    </citation>
    <scope>NUCLEOTIDE SEQUENCE</scope>
    <source>
        <strain evidence="1">A484AB</strain>
    </source>
</reference>
<comment type="caution">
    <text evidence="1">The sequence shown here is derived from an EMBL/GenBank/DDBJ whole genome shotgun (WGS) entry which is preliminary data.</text>
</comment>
<evidence type="ECO:0000313" key="2">
    <source>
        <dbReference type="Proteomes" id="UP001152795"/>
    </source>
</evidence>
<accession>A0A6S7IVF0</accession>
<dbReference type="EMBL" id="CACRXK020005292">
    <property type="protein sequence ID" value="CAB4005718.1"/>
    <property type="molecule type" value="Genomic_DNA"/>
</dbReference>
<evidence type="ECO:0000313" key="1">
    <source>
        <dbReference type="EMBL" id="CAB4005718.1"/>
    </source>
</evidence>
<proteinExistence type="predicted"/>
<organism evidence="1 2">
    <name type="scientific">Paramuricea clavata</name>
    <name type="common">Red gorgonian</name>
    <name type="synonym">Violescent sea-whip</name>
    <dbReference type="NCBI Taxonomy" id="317549"/>
    <lineage>
        <taxon>Eukaryota</taxon>
        <taxon>Metazoa</taxon>
        <taxon>Cnidaria</taxon>
        <taxon>Anthozoa</taxon>
        <taxon>Octocorallia</taxon>
        <taxon>Malacalcyonacea</taxon>
        <taxon>Plexauridae</taxon>
        <taxon>Paramuricea</taxon>
    </lineage>
</organism>
<name>A0A6S7IVF0_PARCT</name>
<dbReference type="AlphaFoldDB" id="A0A6S7IVF0"/>
<sequence length="157" mass="17941">MTTNKLTCDGDIYLWNGSLTELKCFVEQILKLQGKCSSPGGDVKLFCDNESKFSIKWYGQRSRKLIIQTDSDEHYLKLEFQKLACTYEDNNPDADENFVNLITDISGKKDVYTADEESQVISLERLMEVEVTDVNKQNHETVSCVVDRNVKCIAKPE</sequence>
<gene>
    <name evidence="1" type="ORF">PACLA_8A079208</name>
</gene>